<name>A0A1I1NW67_9ACTN</name>
<feature type="region of interest" description="Disordered" evidence="1">
    <location>
        <begin position="354"/>
        <end position="375"/>
    </location>
</feature>
<accession>A0A1I1NW67</accession>
<feature type="compositionally biased region" description="Low complexity" evidence="1">
    <location>
        <begin position="1"/>
        <end position="15"/>
    </location>
</feature>
<keyword evidence="3" id="KW-1185">Reference proteome</keyword>
<evidence type="ECO:0000313" key="3">
    <source>
        <dbReference type="Proteomes" id="UP000199207"/>
    </source>
</evidence>
<protein>
    <submittedName>
        <fullName evidence="2">Uncharacterized protein</fullName>
    </submittedName>
</protein>
<feature type="region of interest" description="Disordered" evidence="1">
    <location>
        <begin position="213"/>
        <end position="265"/>
    </location>
</feature>
<feature type="compositionally biased region" description="Basic and acidic residues" evidence="1">
    <location>
        <begin position="256"/>
        <end position="265"/>
    </location>
</feature>
<dbReference type="EMBL" id="FOLM01000008">
    <property type="protein sequence ID" value="SFD01646.1"/>
    <property type="molecule type" value="Genomic_DNA"/>
</dbReference>
<proteinExistence type="predicted"/>
<dbReference type="STRING" id="910347.SAMN05421773_108190"/>
<organism evidence="2 3">
    <name type="scientific">Streptomyces aidingensis</name>
    <dbReference type="NCBI Taxonomy" id="910347"/>
    <lineage>
        <taxon>Bacteria</taxon>
        <taxon>Bacillati</taxon>
        <taxon>Actinomycetota</taxon>
        <taxon>Actinomycetes</taxon>
        <taxon>Kitasatosporales</taxon>
        <taxon>Streptomycetaceae</taxon>
        <taxon>Streptomyces</taxon>
    </lineage>
</organism>
<sequence length="435" mass="46932">MTATPSSSGRGSSRRAAPNDTGSEIRLQHAPEQGEQTPTGAGKYVLDETLGKPPDAQRLPHLFQEFACGPFRSGREQDLRDHAELGGSRHRIPDAPPAEPDRSQVLCVVGLKESRGVTTKVLPVCTSGWKAVAQYGVWGVEDPHTAGTDQLPHHTDILILLPSGELLDQAVMEPRKQGIGDGGLLTRPQELTAPPAALACCGVQVVHELAAPAPRPAEKPNGGKGRQAGGAHADQVALVQRAHHRPWLPPPQRPAPRREQAGRAERRQLLQAVHKAGPGRRHLAGDYVLEDHRLQRPAVKPGGLLHSTSLGDGHPGGDHAQLPGMGRRRFQPEGTHRLPTGDVQLSGQVINPAEQRFPGQGRGHGWQTTRRRSQAAWTGQCGRIRGRRRIAGHGVDRSGGRQSSVNSRWTSTPRTSAIAWTRSTEMLCRPFSTST</sequence>
<feature type="region of interest" description="Disordered" evidence="1">
    <location>
        <begin position="387"/>
        <end position="410"/>
    </location>
</feature>
<evidence type="ECO:0000256" key="1">
    <source>
        <dbReference type="SAM" id="MobiDB-lite"/>
    </source>
</evidence>
<evidence type="ECO:0000313" key="2">
    <source>
        <dbReference type="EMBL" id="SFD01646.1"/>
    </source>
</evidence>
<dbReference type="AlphaFoldDB" id="A0A1I1NW67"/>
<feature type="region of interest" description="Disordered" evidence="1">
    <location>
        <begin position="1"/>
        <end position="56"/>
    </location>
</feature>
<dbReference type="Proteomes" id="UP000199207">
    <property type="component" value="Unassembled WGS sequence"/>
</dbReference>
<reference evidence="2 3" key="1">
    <citation type="submission" date="2016-10" db="EMBL/GenBank/DDBJ databases">
        <authorList>
            <person name="de Groot N.N."/>
        </authorList>
    </citation>
    <scope>NUCLEOTIDE SEQUENCE [LARGE SCALE GENOMIC DNA]</scope>
    <source>
        <strain evidence="2 3">CGMCC 4.5739</strain>
    </source>
</reference>
<feature type="compositionally biased region" description="Polar residues" evidence="1">
    <location>
        <begin position="400"/>
        <end position="410"/>
    </location>
</feature>
<gene>
    <name evidence="2" type="ORF">SAMN05421773_108190</name>
</gene>